<reference evidence="2" key="1">
    <citation type="thesis" date="2020" institute="ProQuest LLC" country="789 East Eisenhower Parkway, Ann Arbor, MI, USA">
        <title>Comparative Genomics and Chromosome Evolution.</title>
        <authorList>
            <person name="Mudd A.B."/>
        </authorList>
    </citation>
    <scope>NUCLEOTIDE SEQUENCE</scope>
    <source>
        <strain evidence="2">237g6f4</strain>
        <tissue evidence="2">Blood</tissue>
    </source>
</reference>
<name>A0AAV6YNG4_ENGPU</name>
<dbReference type="EMBL" id="WNYA01070330">
    <property type="protein sequence ID" value="KAG8535333.1"/>
    <property type="molecule type" value="Genomic_DNA"/>
</dbReference>
<feature type="compositionally biased region" description="Gly residues" evidence="1">
    <location>
        <begin position="72"/>
        <end position="89"/>
    </location>
</feature>
<sequence length="89" mass="9092">MLSGEGGPWLVSVADRGPAGLCITMSTLWVTVARSGVPGLLPREPLRASPAPEYSPALLRGLSGRRSMEPLRGGGTGRGPGGGSMFGRC</sequence>
<evidence type="ECO:0000256" key="1">
    <source>
        <dbReference type="SAM" id="MobiDB-lite"/>
    </source>
</evidence>
<dbReference type="Proteomes" id="UP000824782">
    <property type="component" value="Unassembled WGS sequence"/>
</dbReference>
<comment type="caution">
    <text evidence="2">The sequence shown here is derived from an EMBL/GenBank/DDBJ whole genome shotgun (WGS) entry which is preliminary data.</text>
</comment>
<proteinExistence type="predicted"/>
<accession>A0AAV6YNG4</accession>
<protein>
    <submittedName>
        <fullName evidence="2">Uncharacterized protein</fullName>
    </submittedName>
</protein>
<keyword evidence="3" id="KW-1185">Reference proteome</keyword>
<evidence type="ECO:0000313" key="2">
    <source>
        <dbReference type="EMBL" id="KAG8535333.1"/>
    </source>
</evidence>
<organism evidence="2 3">
    <name type="scientific">Engystomops pustulosus</name>
    <name type="common">Tungara frog</name>
    <name type="synonym">Physalaemus pustulosus</name>
    <dbReference type="NCBI Taxonomy" id="76066"/>
    <lineage>
        <taxon>Eukaryota</taxon>
        <taxon>Metazoa</taxon>
        <taxon>Chordata</taxon>
        <taxon>Craniata</taxon>
        <taxon>Vertebrata</taxon>
        <taxon>Euteleostomi</taxon>
        <taxon>Amphibia</taxon>
        <taxon>Batrachia</taxon>
        <taxon>Anura</taxon>
        <taxon>Neobatrachia</taxon>
        <taxon>Hyloidea</taxon>
        <taxon>Leptodactylidae</taxon>
        <taxon>Leiuperinae</taxon>
        <taxon>Engystomops</taxon>
    </lineage>
</organism>
<feature type="region of interest" description="Disordered" evidence="1">
    <location>
        <begin position="44"/>
        <end position="89"/>
    </location>
</feature>
<dbReference type="AlphaFoldDB" id="A0AAV6YNG4"/>
<gene>
    <name evidence="2" type="ORF">GDO81_028790</name>
</gene>
<evidence type="ECO:0000313" key="3">
    <source>
        <dbReference type="Proteomes" id="UP000824782"/>
    </source>
</evidence>